<organism evidence="3 4">
    <name type="scientific">Planobispora siamensis</name>
    <dbReference type="NCBI Taxonomy" id="936338"/>
    <lineage>
        <taxon>Bacteria</taxon>
        <taxon>Bacillati</taxon>
        <taxon>Actinomycetota</taxon>
        <taxon>Actinomycetes</taxon>
        <taxon>Streptosporangiales</taxon>
        <taxon>Streptosporangiaceae</taxon>
        <taxon>Planobispora</taxon>
    </lineage>
</organism>
<dbReference type="GO" id="GO:0004623">
    <property type="term" value="F:phospholipase A2 activity"/>
    <property type="evidence" value="ECO:0007669"/>
    <property type="project" value="InterPro"/>
</dbReference>
<evidence type="ECO:0000256" key="1">
    <source>
        <dbReference type="SAM" id="MobiDB-lite"/>
    </source>
</evidence>
<dbReference type="GO" id="GO:0050482">
    <property type="term" value="P:arachidonate secretion"/>
    <property type="evidence" value="ECO:0007669"/>
    <property type="project" value="InterPro"/>
</dbReference>
<dbReference type="Gene3D" id="2.180.10.10">
    <property type="entry name" value="RHS repeat-associated core"/>
    <property type="match status" value="1"/>
</dbReference>
<keyword evidence="4" id="KW-1185">Reference proteome</keyword>
<dbReference type="SUPFAM" id="SSF48619">
    <property type="entry name" value="Phospholipase A2, PLA2"/>
    <property type="match status" value="1"/>
</dbReference>
<comment type="caution">
    <text evidence="3">The sequence shown here is derived from an EMBL/GenBank/DDBJ whole genome shotgun (WGS) entry which is preliminary data.</text>
</comment>
<dbReference type="InterPro" id="IPR036444">
    <property type="entry name" value="PLipase_A2_dom_sf"/>
</dbReference>
<dbReference type="EMBL" id="BOOJ01000045">
    <property type="protein sequence ID" value="GIH94668.1"/>
    <property type="molecule type" value="Genomic_DNA"/>
</dbReference>
<accession>A0A8J3WM84</accession>
<reference evidence="3 4" key="1">
    <citation type="submission" date="2021-01" db="EMBL/GenBank/DDBJ databases">
        <title>Whole genome shotgun sequence of Planobispora siamensis NBRC 107568.</title>
        <authorList>
            <person name="Komaki H."/>
            <person name="Tamura T."/>
        </authorList>
    </citation>
    <scope>NUCLEOTIDE SEQUENCE [LARGE SCALE GENOMIC DNA]</scope>
    <source>
        <strain evidence="3 4">NBRC 107568</strain>
    </source>
</reference>
<dbReference type="Pfam" id="PF09056">
    <property type="entry name" value="Phospholip_A2_3"/>
    <property type="match status" value="1"/>
</dbReference>
<dbReference type="Proteomes" id="UP000619788">
    <property type="component" value="Unassembled WGS sequence"/>
</dbReference>
<dbReference type="GO" id="GO:0006644">
    <property type="term" value="P:phospholipid metabolic process"/>
    <property type="evidence" value="ECO:0007669"/>
    <property type="project" value="InterPro"/>
</dbReference>
<sequence length="543" mass="58020">MRRLASTAVIAVALLPLIFPTTSASASTRAAENPDPAPVQQIGPGRYLSDSGTFKISEIDVPAGSIGRRHGVISVDGGLARPQSAPQSRPELAVFGPGWQTEFLGGMINRKLEVQNGAVVVTDLAEGESARYELRSSVSFPGGGGVRRYEAPDGSKVTETTRWDSAAGTMRTSISETVATNLGDQQPEEGDDTFTGADGAPLSSAALNLTYGWTRLDGLQSADAWRVTGLGNTAHGTSSVGYDAQGRVSTIREPAAGDAPEELLTIRYATATTATSAAFGDYAGRLKEITLTSGATAPQTVARYGYDPSGLLRTMTNPGTDASPQAAYAYDAIGRLTSIASRNHGTWELSFAAGTAAPTATSTDPTVPPPGDPLQGATGIDDPGASGPPQGDFPPGDVSGPQAYPSYCYYAAAWLWYHRSGCAAWAAHYGWHKPYWKRLPSGYWVVGINHDHCTKAVDKPLGYDFRPACDMHDYGYGLIGNTYKRYKYYLDRYRRVDVDDLFYTTLRDWTCSAYRIKGTCRSLAWTYRQGVRLGNPKNGANAT</sequence>
<gene>
    <name evidence="3" type="ORF">Psi01_52980</name>
</gene>
<evidence type="ECO:0000313" key="4">
    <source>
        <dbReference type="Proteomes" id="UP000619788"/>
    </source>
</evidence>
<dbReference type="InterPro" id="IPR015141">
    <property type="entry name" value="PLipase_A2_prok/fun"/>
</dbReference>
<dbReference type="AlphaFoldDB" id="A0A8J3WM84"/>
<dbReference type="Gene3D" id="1.20.90.10">
    <property type="entry name" value="Phospholipase A2 domain"/>
    <property type="match status" value="1"/>
</dbReference>
<proteinExistence type="predicted"/>
<feature type="signal peptide" evidence="2">
    <location>
        <begin position="1"/>
        <end position="26"/>
    </location>
</feature>
<feature type="region of interest" description="Disordered" evidence="1">
    <location>
        <begin position="357"/>
        <end position="397"/>
    </location>
</feature>
<keyword evidence="2" id="KW-0732">Signal</keyword>
<evidence type="ECO:0008006" key="5">
    <source>
        <dbReference type="Google" id="ProtNLM"/>
    </source>
</evidence>
<evidence type="ECO:0000256" key="2">
    <source>
        <dbReference type="SAM" id="SignalP"/>
    </source>
</evidence>
<name>A0A8J3WM84_9ACTN</name>
<dbReference type="RefSeq" id="WP_204066788.1">
    <property type="nucleotide sequence ID" value="NZ_BOOJ01000045.1"/>
</dbReference>
<protein>
    <recommendedName>
        <fullName evidence="5">Phospholipase A2</fullName>
    </recommendedName>
</protein>
<feature type="chain" id="PRO_5035159419" description="Phospholipase A2" evidence="2">
    <location>
        <begin position="27"/>
        <end position="543"/>
    </location>
</feature>
<evidence type="ECO:0000313" key="3">
    <source>
        <dbReference type="EMBL" id="GIH94668.1"/>
    </source>
</evidence>